<dbReference type="GeneID" id="17040846"/>
<protein>
    <submittedName>
        <fullName evidence="2">Uncharacterized protein</fullName>
    </submittedName>
</protein>
<dbReference type="RefSeq" id="XP_005647403.1">
    <property type="nucleotide sequence ID" value="XM_005647346.1"/>
</dbReference>
<sequence length="288" mass="31412">MMKAINFQQQGCQHKSFFFIVASIEEDMESLRARLRSPIGTEPVNQYLSDDFLGSMETLPDLGLQEPGRCSAGKLLDTQQTSSTASWQDETDRPRLPSPLNLDFPDFSDILGLESAGDSAATRYNARDHSPQGTRYYESREAAHYSPLLAHPVTPVVAARSPEMTHSPMVAERPAYDARHSQTDFATIYAFLGSLFDPVCAQINHWDVLAQMAPVDRETACLLMHNLAANLGDSAAVAAHPHSAGEVNPPAPPLRGADHPVYGFPPATHVPPGSRHVCTIVALDLENV</sequence>
<dbReference type="STRING" id="574566.I0YWU0"/>
<dbReference type="Proteomes" id="UP000007264">
    <property type="component" value="Unassembled WGS sequence"/>
</dbReference>
<dbReference type="KEGG" id="csl:COCSUDRAFT_42447"/>
<comment type="caution">
    <text evidence="2">The sequence shown here is derived from an EMBL/GenBank/DDBJ whole genome shotgun (WGS) entry which is preliminary data.</text>
</comment>
<accession>I0YWU0</accession>
<feature type="compositionally biased region" description="Polar residues" evidence="1">
    <location>
        <begin position="77"/>
        <end position="88"/>
    </location>
</feature>
<keyword evidence="3" id="KW-1185">Reference proteome</keyword>
<dbReference type="EMBL" id="AGSI01000009">
    <property type="protein sequence ID" value="EIE22859.1"/>
    <property type="molecule type" value="Genomic_DNA"/>
</dbReference>
<name>I0YWU0_COCSC</name>
<dbReference type="Pfam" id="PF24904">
    <property type="entry name" value="RVE6"/>
    <property type="match status" value="1"/>
</dbReference>
<feature type="region of interest" description="Disordered" evidence="1">
    <location>
        <begin position="76"/>
        <end position="100"/>
    </location>
</feature>
<dbReference type="AlphaFoldDB" id="I0YWU0"/>
<gene>
    <name evidence="2" type="ORF">COCSUDRAFT_42447</name>
</gene>
<evidence type="ECO:0000313" key="2">
    <source>
        <dbReference type="EMBL" id="EIE22859.1"/>
    </source>
</evidence>
<dbReference type="OrthoDB" id="118550at2759"/>
<evidence type="ECO:0000256" key="1">
    <source>
        <dbReference type="SAM" id="MobiDB-lite"/>
    </source>
</evidence>
<organism evidence="2 3">
    <name type="scientific">Coccomyxa subellipsoidea (strain C-169)</name>
    <name type="common">Green microalga</name>
    <dbReference type="NCBI Taxonomy" id="574566"/>
    <lineage>
        <taxon>Eukaryota</taxon>
        <taxon>Viridiplantae</taxon>
        <taxon>Chlorophyta</taxon>
        <taxon>core chlorophytes</taxon>
        <taxon>Trebouxiophyceae</taxon>
        <taxon>Trebouxiophyceae incertae sedis</taxon>
        <taxon>Coccomyxaceae</taxon>
        <taxon>Coccomyxa</taxon>
        <taxon>Coccomyxa subellipsoidea</taxon>
    </lineage>
</organism>
<proteinExistence type="predicted"/>
<evidence type="ECO:0000313" key="3">
    <source>
        <dbReference type="Proteomes" id="UP000007264"/>
    </source>
</evidence>
<reference evidence="2 3" key="1">
    <citation type="journal article" date="2012" name="Genome Biol.">
        <title>The genome of the polar eukaryotic microalga coccomyxa subellipsoidea reveals traits of cold adaptation.</title>
        <authorList>
            <person name="Blanc G."/>
            <person name="Agarkova I."/>
            <person name="Grimwood J."/>
            <person name="Kuo A."/>
            <person name="Brueggeman A."/>
            <person name="Dunigan D."/>
            <person name="Gurnon J."/>
            <person name="Ladunga I."/>
            <person name="Lindquist E."/>
            <person name="Lucas S."/>
            <person name="Pangilinan J."/>
            <person name="Proschold T."/>
            <person name="Salamov A."/>
            <person name="Schmutz J."/>
            <person name="Weeks D."/>
            <person name="Yamada T."/>
            <person name="Claverie J.M."/>
            <person name="Grigoriev I."/>
            <person name="Van Etten J."/>
            <person name="Lomsadze A."/>
            <person name="Borodovsky M."/>
        </authorList>
    </citation>
    <scope>NUCLEOTIDE SEQUENCE [LARGE SCALE GENOMIC DNA]</scope>
    <source>
        <strain evidence="2 3">C-169</strain>
    </source>
</reference>